<evidence type="ECO:0000313" key="3">
    <source>
        <dbReference type="EMBL" id="MEU7070073.1"/>
    </source>
</evidence>
<dbReference type="Proteomes" id="UP001551329">
    <property type="component" value="Unassembled WGS sequence"/>
</dbReference>
<proteinExistence type="predicted"/>
<feature type="compositionally biased region" description="Low complexity" evidence="1">
    <location>
        <begin position="34"/>
        <end position="49"/>
    </location>
</feature>
<feature type="chain" id="PRO_5047222777" description="Lipoprotein" evidence="2">
    <location>
        <begin position="23"/>
        <end position="229"/>
    </location>
</feature>
<evidence type="ECO:0000313" key="4">
    <source>
        <dbReference type="Proteomes" id="UP001551329"/>
    </source>
</evidence>
<dbReference type="RefSeq" id="WP_358469763.1">
    <property type="nucleotide sequence ID" value="NZ_JBEZAE010000003.1"/>
</dbReference>
<evidence type="ECO:0000256" key="1">
    <source>
        <dbReference type="SAM" id="MobiDB-lite"/>
    </source>
</evidence>
<dbReference type="EMBL" id="JBEZAE010000003">
    <property type="protein sequence ID" value="MEU7070073.1"/>
    <property type="molecule type" value="Genomic_DNA"/>
</dbReference>
<name>A0ABV3C6B7_9ACTN</name>
<organism evidence="3 4">
    <name type="scientific">Streptomyces narbonensis</name>
    <dbReference type="NCBI Taxonomy" id="67333"/>
    <lineage>
        <taxon>Bacteria</taxon>
        <taxon>Bacillati</taxon>
        <taxon>Actinomycetota</taxon>
        <taxon>Actinomycetes</taxon>
        <taxon>Kitasatosporales</taxon>
        <taxon>Streptomycetaceae</taxon>
        <taxon>Streptomyces</taxon>
    </lineage>
</organism>
<dbReference type="PROSITE" id="PS51257">
    <property type="entry name" value="PROKAR_LIPOPROTEIN"/>
    <property type="match status" value="1"/>
</dbReference>
<keyword evidence="4" id="KW-1185">Reference proteome</keyword>
<gene>
    <name evidence="3" type="ORF">AB0A88_07990</name>
</gene>
<feature type="region of interest" description="Disordered" evidence="1">
    <location>
        <begin position="24"/>
        <end position="51"/>
    </location>
</feature>
<keyword evidence="2" id="KW-0732">Signal</keyword>
<comment type="caution">
    <text evidence="3">The sequence shown here is derived from an EMBL/GenBank/DDBJ whole genome shotgun (WGS) entry which is preliminary data.</text>
</comment>
<feature type="signal peptide" evidence="2">
    <location>
        <begin position="1"/>
        <end position="22"/>
    </location>
</feature>
<protein>
    <recommendedName>
        <fullName evidence="5">Lipoprotein</fullName>
    </recommendedName>
</protein>
<reference evidence="3 4" key="1">
    <citation type="submission" date="2024-06" db="EMBL/GenBank/DDBJ databases">
        <title>The Natural Products Discovery Center: Release of the First 8490 Sequenced Strains for Exploring Actinobacteria Biosynthetic Diversity.</title>
        <authorList>
            <person name="Kalkreuter E."/>
            <person name="Kautsar S.A."/>
            <person name="Yang D."/>
            <person name="Bader C.D."/>
            <person name="Teijaro C.N."/>
            <person name="Fluegel L."/>
            <person name="Davis C.M."/>
            <person name="Simpson J.R."/>
            <person name="Lauterbach L."/>
            <person name="Steele A.D."/>
            <person name="Gui C."/>
            <person name="Meng S."/>
            <person name="Li G."/>
            <person name="Viehrig K."/>
            <person name="Ye F."/>
            <person name="Su P."/>
            <person name="Kiefer A.F."/>
            <person name="Nichols A."/>
            <person name="Cepeda A.J."/>
            <person name="Yan W."/>
            <person name="Fan B."/>
            <person name="Jiang Y."/>
            <person name="Adhikari A."/>
            <person name="Zheng C.-J."/>
            <person name="Schuster L."/>
            <person name="Cowan T.M."/>
            <person name="Smanski M.J."/>
            <person name="Chevrette M.G."/>
            <person name="De Carvalho L.P.S."/>
            <person name="Shen B."/>
        </authorList>
    </citation>
    <scope>NUCLEOTIDE SEQUENCE [LARGE SCALE GENOMIC DNA]</scope>
    <source>
        <strain evidence="3 4">NPDC045974</strain>
    </source>
</reference>
<accession>A0ABV3C6B7</accession>
<feature type="region of interest" description="Disordered" evidence="1">
    <location>
        <begin position="140"/>
        <end position="167"/>
    </location>
</feature>
<evidence type="ECO:0008006" key="5">
    <source>
        <dbReference type="Google" id="ProtNLM"/>
    </source>
</evidence>
<evidence type="ECO:0000256" key="2">
    <source>
        <dbReference type="SAM" id="SignalP"/>
    </source>
</evidence>
<sequence>MSRVRITLAAALLGTVTLTACSAGGEGAGSTDGKQSQQPASKPAAAPKPITKELPQAHLTQALLGDGETLPGYTLHDDKSVTDGQYCNGAKDDDSTPPGWVRGGDSSYEYNGSTLDMAFIAICLFDSADAAHRQYTAWKGTETSKQQRPRKPIGDENTLVVNPGASEDSVHGYVRSGKATIRVRVDGATGGDPSGTQAILAATLKRLQQLQDGKAATTTAVDELAAARQ</sequence>